<evidence type="ECO:0000313" key="2">
    <source>
        <dbReference type="Proteomes" id="UP000288675"/>
    </source>
</evidence>
<reference evidence="1 2" key="1">
    <citation type="submission" date="2019-01" db="EMBL/GenBank/DDBJ databases">
        <title>Genome sequence of Bacillus glycinifermentans SRCM103574.</title>
        <authorList>
            <person name="Kong H.-J."/>
            <person name="Jeong S.-Y."/>
            <person name="Jeong D.-Y."/>
        </authorList>
    </citation>
    <scope>NUCLEOTIDE SEQUENCE [LARGE SCALE GENOMIC DNA]</scope>
    <source>
        <strain evidence="1 2">SRCM103574</strain>
    </source>
</reference>
<dbReference type="GeneID" id="82854109"/>
<dbReference type="InterPro" id="IPR029058">
    <property type="entry name" value="AB_hydrolase_fold"/>
</dbReference>
<evidence type="ECO:0000313" key="1">
    <source>
        <dbReference type="EMBL" id="QAT66198.1"/>
    </source>
</evidence>
<dbReference type="Gene3D" id="3.40.50.1820">
    <property type="entry name" value="alpha/beta hydrolase"/>
    <property type="match status" value="1"/>
</dbReference>
<organism evidence="1 2">
    <name type="scientific">Bacillus glycinifermentans</name>
    <dbReference type="NCBI Taxonomy" id="1664069"/>
    <lineage>
        <taxon>Bacteria</taxon>
        <taxon>Bacillati</taxon>
        <taxon>Bacillota</taxon>
        <taxon>Bacilli</taxon>
        <taxon>Bacillales</taxon>
        <taxon>Bacillaceae</taxon>
        <taxon>Bacillus</taxon>
    </lineage>
</organism>
<proteinExistence type="predicted"/>
<dbReference type="EMBL" id="CP035232">
    <property type="protein sequence ID" value="QAT66198.1"/>
    <property type="molecule type" value="Genomic_DNA"/>
</dbReference>
<dbReference type="KEGG" id="bgy:BGLY_3108"/>
<name>A0AAJ3Z0D2_9BACI</name>
<dbReference type="RefSeq" id="WP_052948536.1">
    <property type="nucleotide sequence ID" value="NZ_CP035232.1"/>
</dbReference>
<dbReference type="Proteomes" id="UP000288675">
    <property type="component" value="Chromosome"/>
</dbReference>
<protein>
    <recommendedName>
        <fullName evidence="3">Alpha/beta hydrolase</fullName>
    </recommendedName>
</protein>
<sequence>MKRDAEFIEGLKKAELEEFQSISVKLDEYNWLRYNKEIVSGCQMADEKFLSKIKNHYGFSFEFDHGFFDRPSVFLLGRQDSVVGFQDALSVIDKFPRGTFAVMDTACHKFANRTTGAVQHFHQRMAGQGCRRQTLRASE</sequence>
<gene>
    <name evidence="1" type="ORF">EQZ20_15655</name>
</gene>
<accession>A0AAJ3Z0D2</accession>
<evidence type="ECO:0008006" key="3">
    <source>
        <dbReference type="Google" id="ProtNLM"/>
    </source>
</evidence>
<dbReference type="AlphaFoldDB" id="A0AAJ3Z0D2"/>